<accession>A0AA47N025</accession>
<sequence>MTAYPCSSWPSKPRRWTPGTGRPSGTCGGRLLAVVLFKGDDIFLNTPALVDYLQQQLGASARDMSRFMVGEVIRAVQPNRLKVSKYFVPDAFYIGLYPPYAGRGGKKMEWCTYHKIILVHKRTPDQVVQLWAQLKERQPLCCNVTER</sequence>
<feature type="region of interest" description="Disordered" evidence="1">
    <location>
        <begin position="1"/>
        <end position="22"/>
    </location>
</feature>
<reference evidence="2" key="1">
    <citation type="journal article" date="2023" name="Front. Mar. Sci.">
        <title>A new Merluccius polli reference genome to investigate the effects of global change in West African waters.</title>
        <authorList>
            <person name="Mateo J.L."/>
            <person name="Blanco-Fernandez C."/>
            <person name="Garcia-Vazquez E."/>
            <person name="Machado-Schiaffino G."/>
        </authorList>
    </citation>
    <scope>NUCLEOTIDE SEQUENCE</scope>
    <source>
        <strain evidence="2">C29</strain>
        <tissue evidence="2">Fin</tissue>
    </source>
</reference>
<dbReference type="Proteomes" id="UP001174136">
    <property type="component" value="Unassembled WGS sequence"/>
</dbReference>
<evidence type="ECO:0000256" key="1">
    <source>
        <dbReference type="SAM" id="MobiDB-lite"/>
    </source>
</evidence>
<keyword evidence="3" id="KW-1185">Reference proteome</keyword>
<dbReference type="EMBL" id="JAOPHQ010001710">
    <property type="protein sequence ID" value="KAK0149888.1"/>
    <property type="molecule type" value="Genomic_DNA"/>
</dbReference>
<name>A0AA47N025_MERPO</name>
<gene>
    <name evidence="2" type="primary">B3GNT2_1</name>
    <name evidence="2" type="ORF">N1851_009335</name>
</gene>
<comment type="caution">
    <text evidence="2">The sequence shown here is derived from an EMBL/GenBank/DDBJ whole genome shotgun (WGS) entry which is preliminary data.</text>
</comment>
<proteinExistence type="predicted"/>
<dbReference type="AlphaFoldDB" id="A0AA47N025"/>
<protein>
    <submittedName>
        <fullName evidence="2">N-acetyllactosaminide beta-1,3-N-acetylglucosaminyltransferase 2</fullName>
    </submittedName>
</protein>
<evidence type="ECO:0000313" key="2">
    <source>
        <dbReference type="EMBL" id="KAK0149888.1"/>
    </source>
</evidence>
<evidence type="ECO:0000313" key="3">
    <source>
        <dbReference type="Proteomes" id="UP001174136"/>
    </source>
</evidence>
<organism evidence="2 3">
    <name type="scientific">Merluccius polli</name>
    <name type="common">Benguela hake</name>
    <name type="synonym">Merluccius cadenati</name>
    <dbReference type="NCBI Taxonomy" id="89951"/>
    <lineage>
        <taxon>Eukaryota</taxon>
        <taxon>Metazoa</taxon>
        <taxon>Chordata</taxon>
        <taxon>Craniata</taxon>
        <taxon>Vertebrata</taxon>
        <taxon>Euteleostomi</taxon>
        <taxon>Actinopterygii</taxon>
        <taxon>Neopterygii</taxon>
        <taxon>Teleostei</taxon>
        <taxon>Neoteleostei</taxon>
        <taxon>Acanthomorphata</taxon>
        <taxon>Zeiogadaria</taxon>
        <taxon>Gadariae</taxon>
        <taxon>Gadiformes</taxon>
        <taxon>Gadoidei</taxon>
        <taxon>Merlucciidae</taxon>
        <taxon>Merluccius</taxon>
    </lineage>
</organism>